<dbReference type="NCBIfam" id="TIGR02532">
    <property type="entry name" value="IV_pilin_GFxxxE"/>
    <property type="match status" value="1"/>
</dbReference>
<dbReference type="InterPro" id="IPR012902">
    <property type="entry name" value="N_methyl_site"/>
</dbReference>
<sequence length="137" mass="14613">MRKHHAHYGFTIIELLIVIAIMAIIAVVAVSLYRPFILKGRRADGINAILMLQLAEERYRSNNTQYGTSAQIGGFATSPQGYYTLSISNVGANTFTITATAQGNQANDTEGSTSCATLTLAVSNGATTQTPAACWPN</sequence>
<dbReference type="SUPFAM" id="SSF54523">
    <property type="entry name" value="Pili subunits"/>
    <property type="match status" value="1"/>
</dbReference>
<dbReference type="InterPro" id="IPR045584">
    <property type="entry name" value="Pilin-like"/>
</dbReference>
<dbReference type="InterPro" id="IPR031982">
    <property type="entry name" value="PilE-like"/>
</dbReference>
<evidence type="ECO:0000256" key="2">
    <source>
        <dbReference type="SAM" id="Phobius"/>
    </source>
</evidence>
<dbReference type="GO" id="GO:0015627">
    <property type="term" value="C:type II protein secretion system complex"/>
    <property type="evidence" value="ECO:0007669"/>
    <property type="project" value="InterPro"/>
</dbReference>
<dbReference type="OrthoDB" id="5296638at2"/>
<name>A0A5E4PL81_9COXI</name>
<keyword evidence="2" id="KW-0812">Transmembrane</keyword>
<dbReference type="Pfam" id="PF16732">
    <property type="entry name" value="ComP_DUS"/>
    <property type="match status" value="1"/>
</dbReference>
<evidence type="ECO:0008006" key="5">
    <source>
        <dbReference type="Google" id="ProtNLM"/>
    </source>
</evidence>
<keyword evidence="4" id="KW-1185">Reference proteome</keyword>
<feature type="transmembrane region" description="Helical" evidence="2">
    <location>
        <begin position="12"/>
        <end position="33"/>
    </location>
</feature>
<reference evidence="3 4" key="1">
    <citation type="submission" date="2019-08" db="EMBL/GenBank/DDBJ databases">
        <authorList>
            <person name="Guy L."/>
        </authorList>
    </citation>
    <scope>NUCLEOTIDE SEQUENCE [LARGE SCALE GENOMIC DNA]</scope>
    <source>
        <strain evidence="3 4">SGT-108</strain>
    </source>
</reference>
<dbReference type="AlphaFoldDB" id="A0A5E4PL81"/>
<accession>A0A5E4PL81</accession>
<dbReference type="GO" id="GO:0043683">
    <property type="term" value="P:type IV pilus assembly"/>
    <property type="evidence" value="ECO:0007669"/>
    <property type="project" value="InterPro"/>
</dbReference>
<gene>
    <name evidence="3" type="ORF">AQUSIP_24000</name>
</gene>
<dbReference type="KEGG" id="asip:AQUSIP_24000"/>
<dbReference type="Pfam" id="PF07963">
    <property type="entry name" value="N_methyl"/>
    <property type="match status" value="1"/>
</dbReference>
<dbReference type="Proteomes" id="UP000324194">
    <property type="component" value="Chromosome 2"/>
</dbReference>
<evidence type="ECO:0000313" key="3">
    <source>
        <dbReference type="EMBL" id="VVC77073.1"/>
    </source>
</evidence>
<dbReference type="EMBL" id="LR699120">
    <property type="protein sequence ID" value="VVC77073.1"/>
    <property type="molecule type" value="Genomic_DNA"/>
</dbReference>
<dbReference type="RefSeq" id="WP_148340800.1">
    <property type="nucleotide sequence ID" value="NZ_LR699120.1"/>
</dbReference>
<dbReference type="PRINTS" id="PR00813">
    <property type="entry name" value="BCTERIALGSPG"/>
</dbReference>
<evidence type="ECO:0000313" key="4">
    <source>
        <dbReference type="Proteomes" id="UP000324194"/>
    </source>
</evidence>
<keyword evidence="1" id="KW-0488">Methylation</keyword>
<dbReference type="GO" id="GO:0015628">
    <property type="term" value="P:protein secretion by the type II secretion system"/>
    <property type="evidence" value="ECO:0007669"/>
    <property type="project" value="InterPro"/>
</dbReference>
<dbReference type="Gene3D" id="3.30.700.10">
    <property type="entry name" value="Glycoprotein, Type 4 Pilin"/>
    <property type="match status" value="1"/>
</dbReference>
<protein>
    <recommendedName>
        <fullName evidence="5">Fimbrial protein</fullName>
    </recommendedName>
</protein>
<keyword evidence="2" id="KW-0472">Membrane</keyword>
<dbReference type="InterPro" id="IPR000983">
    <property type="entry name" value="Bac_GSPG_pilin"/>
</dbReference>
<evidence type="ECO:0000256" key="1">
    <source>
        <dbReference type="ARBA" id="ARBA00022481"/>
    </source>
</evidence>
<organism evidence="3 4">
    <name type="scientific">Aquicella siphonis</name>
    <dbReference type="NCBI Taxonomy" id="254247"/>
    <lineage>
        <taxon>Bacteria</taxon>
        <taxon>Pseudomonadati</taxon>
        <taxon>Pseudomonadota</taxon>
        <taxon>Gammaproteobacteria</taxon>
        <taxon>Legionellales</taxon>
        <taxon>Coxiellaceae</taxon>
        <taxon>Aquicella</taxon>
    </lineage>
</organism>
<keyword evidence="2" id="KW-1133">Transmembrane helix</keyword>
<proteinExistence type="predicted"/>